<comment type="catalytic activity">
    <reaction evidence="13">
        <text>apo-[ACP] + CoA = holo-[ACP] + adenosine 3',5'-bisphosphate + H(+)</text>
        <dbReference type="Rhea" id="RHEA:12068"/>
        <dbReference type="Rhea" id="RHEA-COMP:9685"/>
        <dbReference type="Rhea" id="RHEA-COMP:9690"/>
        <dbReference type="ChEBI" id="CHEBI:15378"/>
        <dbReference type="ChEBI" id="CHEBI:29999"/>
        <dbReference type="ChEBI" id="CHEBI:57287"/>
        <dbReference type="ChEBI" id="CHEBI:58343"/>
        <dbReference type="ChEBI" id="CHEBI:64479"/>
        <dbReference type="EC" id="2.7.8.7"/>
    </reaction>
    <physiologicalReaction direction="left-to-right" evidence="13">
        <dbReference type="Rhea" id="RHEA:12069"/>
    </physiologicalReaction>
</comment>
<comment type="cofactor">
    <cofactor evidence="1">
        <name>Mg(2+)</name>
        <dbReference type="ChEBI" id="CHEBI:18420"/>
    </cofactor>
</comment>
<dbReference type="PANTHER" id="PTHR12215:SF10">
    <property type="entry name" value="L-AMINOADIPATE-SEMIALDEHYDE DEHYDROGENASE-PHOSPHOPANTETHEINYL TRANSFERASE"/>
    <property type="match status" value="1"/>
</dbReference>
<dbReference type="GO" id="GO:0005829">
    <property type="term" value="C:cytosol"/>
    <property type="evidence" value="ECO:0007669"/>
    <property type="project" value="UniProtKB-SubCell"/>
</dbReference>
<evidence type="ECO:0000259" key="16">
    <source>
        <dbReference type="Pfam" id="PF22624"/>
    </source>
</evidence>
<dbReference type="GO" id="GO:0000287">
    <property type="term" value="F:magnesium ion binding"/>
    <property type="evidence" value="ECO:0007669"/>
    <property type="project" value="InterPro"/>
</dbReference>
<dbReference type="Gene3D" id="3.90.470.20">
    <property type="entry name" value="4'-phosphopantetheinyl transferase domain"/>
    <property type="match status" value="2"/>
</dbReference>
<evidence type="ECO:0000256" key="9">
    <source>
        <dbReference type="ARBA" id="ARBA00022723"/>
    </source>
</evidence>
<evidence type="ECO:0000256" key="10">
    <source>
        <dbReference type="ARBA" id="ARBA00022842"/>
    </source>
</evidence>
<comment type="catalytic activity">
    <reaction evidence="14">
        <text>apo-[ACP] + acetyl-CoA = acetyl-[ACP] + adenosine 3',5'-bisphosphate + H(+)</text>
        <dbReference type="Rhea" id="RHEA:46564"/>
        <dbReference type="Rhea" id="RHEA-COMP:9621"/>
        <dbReference type="Rhea" id="RHEA-COMP:9690"/>
        <dbReference type="ChEBI" id="CHEBI:15378"/>
        <dbReference type="ChEBI" id="CHEBI:29999"/>
        <dbReference type="ChEBI" id="CHEBI:57288"/>
        <dbReference type="ChEBI" id="CHEBI:58343"/>
        <dbReference type="ChEBI" id="CHEBI:78446"/>
    </reaction>
    <physiologicalReaction direction="left-to-right" evidence="14">
        <dbReference type="Rhea" id="RHEA:46565"/>
    </physiologicalReaction>
</comment>
<comment type="subunit">
    <text evidence="4">Monomer.</text>
</comment>
<dbReference type="InterPro" id="IPR050559">
    <property type="entry name" value="P-Pant_transferase_sf"/>
</dbReference>
<comment type="similarity">
    <text evidence="3">Belongs to the P-Pant transferase superfamily. AcpS family.</text>
</comment>
<evidence type="ECO:0000256" key="3">
    <source>
        <dbReference type="ARBA" id="ARBA00006195"/>
    </source>
</evidence>
<evidence type="ECO:0000256" key="12">
    <source>
        <dbReference type="ARBA" id="ARBA00033443"/>
    </source>
</evidence>
<keyword evidence="7" id="KW-0963">Cytoplasm</keyword>
<dbReference type="GO" id="GO:0019878">
    <property type="term" value="P:lysine biosynthetic process via aminoadipic acid"/>
    <property type="evidence" value="ECO:0007669"/>
    <property type="project" value="TreeGrafter"/>
</dbReference>
<evidence type="ECO:0000256" key="14">
    <source>
        <dbReference type="ARBA" id="ARBA00048794"/>
    </source>
</evidence>
<evidence type="ECO:0000256" key="2">
    <source>
        <dbReference type="ARBA" id="ARBA00004514"/>
    </source>
</evidence>
<evidence type="ECO:0000313" key="18">
    <source>
        <dbReference type="Proteomes" id="UP000694557"/>
    </source>
</evidence>
<organism evidence="17 18">
    <name type="scientific">Oncorhynchus kisutch</name>
    <name type="common">Coho salmon</name>
    <name type="synonym">Salmo kisutch</name>
    <dbReference type="NCBI Taxonomy" id="8019"/>
    <lineage>
        <taxon>Eukaryota</taxon>
        <taxon>Metazoa</taxon>
        <taxon>Chordata</taxon>
        <taxon>Craniata</taxon>
        <taxon>Vertebrata</taxon>
        <taxon>Euteleostomi</taxon>
        <taxon>Actinopterygii</taxon>
        <taxon>Neopterygii</taxon>
        <taxon>Teleostei</taxon>
        <taxon>Protacanthopterygii</taxon>
        <taxon>Salmoniformes</taxon>
        <taxon>Salmonidae</taxon>
        <taxon>Salmoninae</taxon>
        <taxon>Oncorhynchus</taxon>
    </lineage>
</organism>
<evidence type="ECO:0000256" key="1">
    <source>
        <dbReference type="ARBA" id="ARBA00001946"/>
    </source>
</evidence>
<evidence type="ECO:0000256" key="11">
    <source>
        <dbReference type="ARBA" id="ARBA00030484"/>
    </source>
</evidence>
<dbReference type="FunFam" id="3.90.470.20:FF:000006">
    <property type="entry name" value="L-aminoadipate-semialdehyde dehydrogenase-phosphopantetheinyl transferase"/>
    <property type="match status" value="1"/>
</dbReference>
<dbReference type="EC" id="2.7.8.7" evidence="5"/>
<sequence>MGGVRWAFRCGSWTPSRSEWLLAARCVQREEKERIGQFMFAKDAKSAMAGRLLLRRLVCDRMGVPWSDIRLERSPRGKPYLANPACSSPETMGWSFNISHQGDYAVLAAEQGLQVGVDVMKTTMPGSTSVPEFFRIMTRQFTDYEWSVIRRAGSEWEQLTMFYRHWALKESFIKAIGTGLGFNLQRAEFHLSPEPIAEGKVCRRTTMHLDEEEEEVWAFEVSRVQWREGKISRKSKESSRVSSHLPPVSVCPAISRLFLCVQPSPACFCVSSHLPPVSVCPAISRLFLCVQPSPACFCVSSHLPPVSVCPAISRLFLCVQPSPACFCVSSHLPPVSVCPAISRLFLCVQPSPACFCVSSHLPPVSVCPAISRLFLCVQPSPACFCVSITLSQIVAKWTQFSCG</sequence>
<dbReference type="Ensembl" id="ENSOKIT00005036341.1">
    <property type="protein sequence ID" value="ENSOKIP00005034440.1"/>
    <property type="gene ID" value="ENSOKIG00005014720.1"/>
</dbReference>
<dbReference type="SUPFAM" id="SSF56214">
    <property type="entry name" value="4'-phosphopantetheinyl transferase"/>
    <property type="match status" value="2"/>
</dbReference>
<dbReference type="Pfam" id="PF22624">
    <property type="entry name" value="AASDHPPT_N"/>
    <property type="match status" value="1"/>
</dbReference>
<evidence type="ECO:0000256" key="4">
    <source>
        <dbReference type="ARBA" id="ARBA00011245"/>
    </source>
</evidence>
<dbReference type="GeneTree" id="ENSGT00390000004663"/>
<dbReference type="InterPro" id="IPR008278">
    <property type="entry name" value="4-PPantetheinyl_Trfase_dom"/>
</dbReference>
<evidence type="ECO:0000256" key="6">
    <source>
        <dbReference type="ARBA" id="ARBA00016301"/>
    </source>
</evidence>
<comment type="subcellular location">
    <subcellularLocation>
        <location evidence="2">Cytoplasm</location>
        <location evidence="2">Cytosol</location>
    </subcellularLocation>
</comment>
<dbReference type="AlphaFoldDB" id="A0A8C7FX26"/>
<dbReference type="Proteomes" id="UP000694557">
    <property type="component" value="Unassembled WGS sequence"/>
</dbReference>
<reference evidence="17" key="1">
    <citation type="submission" date="2025-08" db="UniProtKB">
        <authorList>
            <consortium name="Ensembl"/>
        </authorList>
    </citation>
    <scope>IDENTIFICATION</scope>
</reference>
<gene>
    <name evidence="17" type="primary">AASDHPPT</name>
    <name evidence="17" type="synonym">aasdhppt</name>
</gene>
<evidence type="ECO:0000256" key="8">
    <source>
        <dbReference type="ARBA" id="ARBA00022679"/>
    </source>
</evidence>
<evidence type="ECO:0000256" key="13">
    <source>
        <dbReference type="ARBA" id="ARBA00048641"/>
    </source>
</evidence>
<keyword evidence="9" id="KW-0479">Metal-binding</keyword>
<keyword evidence="10" id="KW-0460">Magnesium</keyword>
<dbReference type="Pfam" id="PF01648">
    <property type="entry name" value="ACPS"/>
    <property type="match status" value="1"/>
</dbReference>
<keyword evidence="8" id="KW-0808">Transferase</keyword>
<dbReference type="PANTHER" id="PTHR12215">
    <property type="entry name" value="PHOSPHOPANTETHEINE TRANSFERASE"/>
    <property type="match status" value="1"/>
</dbReference>
<evidence type="ECO:0000313" key="17">
    <source>
        <dbReference type="Ensembl" id="ENSOKIP00005034440.1"/>
    </source>
</evidence>
<evidence type="ECO:0000256" key="7">
    <source>
        <dbReference type="ARBA" id="ARBA00022490"/>
    </source>
</evidence>
<accession>A0A8C7FX26</accession>
<dbReference type="InterPro" id="IPR037143">
    <property type="entry name" value="4-PPantetheinyl_Trfase_dom_sf"/>
</dbReference>
<feature type="domain" description="4'-phosphopantetheinyl transferase" evidence="15">
    <location>
        <begin position="114"/>
        <end position="207"/>
    </location>
</feature>
<name>A0A8C7FX26_ONCKI</name>
<evidence type="ECO:0000256" key="5">
    <source>
        <dbReference type="ARBA" id="ARBA00013172"/>
    </source>
</evidence>
<reference evidence="17" key="2">
    <citation type="submission" date="2025-09" db="UniProtKB">
        <authorList>
            <consortium name="Ensembl"/>
        </authorList>
    </citation>
    <scope>IDENTIFICATION</scope>
</reference>
<dbReference type="InterPro" id="IPR055066">
    <property type="entry name" value="AASDHPPT_N"/>
</dbReference>
<evidence type="ECO:0000259" key="15">
    <source>
        <dbReference type="Pfam" id="PF01648"/>
    </source>
</evidence>
<feature type="domain" description="4'-phosphopantetheinyl transferase N-terminal" evidence="16">
    <location>
        <begin position="12"/>
        <end position="111"/>
    </location>
</feature>
<keyword evidence="18" id="KW-1185">Reference proteome</keyword>
<dbReference type="GO" id="GO:0008897">
    <property type="term" value="F:holo-[acyl-carrier-protein] synthase activity"/>
    <property type="evidence" value="ECO:0007669"/>
    <property type="project" value="UniProtKB-EC"/>
</dbReference>
<protein>
    <recommendedName>
        <fullName evidence="6">L-aminoadipate-semialdehyde dehydrogenase-phosphopantetheinyl transferase</fullName>
        <ecNumber evidence="5">2.7.8.7</ecNumber>
    </recommendedName>
    <alternativeName>
        <fullName evidence="11">4'-phosphopantetheinyl transferase</fullName>
    </alternativeName>
    <alternativeName>
        <fullName evidence="12">Alpha-aminoadipic semialdehyde dehydrogenase-phosphopantetheinyl transferase</fullName>
    </alternativeName>
</protein>
<proteinExistence type="inferred from homology"/>